<protein>
    <submittedName>
        <fullName evidence="1">DNA-binding protein</fullName>
    </submittedName>
</protein>
<evidence type="ECO:0000313" key="2">
    <source>
        <dbReference type="Proteomes" id="UP000886724"/>
    </source>
</evidence>
<organism evidence="1 2">
    <name type="scientific">Candidatus Erysipelatoclostridium merdavium</name>
    <dbReference type="NCBI Taxonomy" id="2838566"/>
    <lineage>
        <taxon>Bacteria</taxon>
        <taxon>Bacillati</taxon>
        <taxon>Bacillota</taxon>
        <taxon>Erysipelotrichia</taxon>
        <taxon>Erysipelotrichales</taxon>
        <taxon>Erysipelotrichales incertae sedis</taxon>
    </lineage>
</organism>
<keyword evidence="1" id="KW-0238">DNA-binding</keyword>
<dbReference type="EMBL" id="DXET01000024">
    <property type="protein sequence ID" value="HIX80509.1"/>
    <property type="molecule type" value="Genomic_DNA"/>
</dbReference>
<dbReference type="AlphaFoldDB" id="A0A9D1XJJ8"/>
<name>A0A9D1XJJ8_9FIRM</name>
<sequence>MDMNTFMDAHDIIEITGMSEAYAYKLIKQLNKELEEKGFITIRGRVSRQYFEERIYGVRKEIGKVRERYQRDRA</sequence>
<accession>A0A9D1XJJ8</accession>
<dbReference type="Proteomes" id="UP000886724">
    <property type="component" value="Unassembled WGS sequence"/>
</dbReference>
<dbReference type="GO" id="GO:0003677">
    <property type="term" value="F:DNA binding"/>
    <property type="evidence" value="ECO:0007669"/>
    <property type="project" value="UniProtKB-KW"/>
</dbReference>
<reference evidence="1" key="2">
    <citation type="submission" date="2021-04" db="EMBL/GenBank/DDBJ databases">
        <authorList>
            <person name="Gilroy R."/>
        </authorList>
    </citation>
    <scope>NUCLEOTIDE SEQUENCE</scope>
    <source>
        <strain evidence="1">ChiGjej1B1-14440</strain>
    </source>
</reference>
<gene>
    <name evidence="1" type="ORF">H9980_00850</name>
</gene>
<evidence type="ECO:0000313" key="1">
    <source>
        <dbReference type="EMBL" id="HIX80509.1"/>
    </source>
</evidence>
<proteinExistence type="predicted"/>
<comment type="caution">
    <text evidence="1">The sequence shown here is derived from an EMBL/GenBank/DDBJ whole genome shotgun (WGS) entry which is preliminary data.</text>
</comment>
<reference evidence="1" key="1">
    <citation type="journal article" date="2021" name="PeerJ">
        <title>Extensive microbial diversity within the chicken gut microbiome revealed by metagenomics and culture.</title>
        <authorList>
            <person name="Gilroy R."/>
            <person name="Ravi A."/>
            <person name="Getino M."/>
            <person name="Pursley I."/>
            <person name="Horton D.L."/>
            <person name="Alikhan N.F."/>
            <person name="Baker D."/>
            <person name="Gharbi K."/>
            <person name="Hall N."/>
            <person name="Watson M."/>
            <person name="Adriaenssens E.M."/>
            <person name="Foster-Nyarko E."/>
            <person name="Jarju S."/>
            <person name="Secka A."/>
            <person name="Antonio M."/>
            <person name="Oren A."/>
            <person name="Chaudhuri R.R."/>
            <person name="La Ragione R."/>
            <person name="Hildebrand F."/>
            <person name="Pallen M.J."/>
        </authorList>
    </citation>
    <scope>NUCLEOTIDE SEQUENCE</scope>
    <source>
        <strain evidence="1">ChiGjej1B1-14440</strain>
    </source>
</reference>